<dbReference type="AlphaFoldDB" id="A0AAD1RYG5"/>
<evidence type="ECO:0000313" key="1">
    <source>
        <dbReference type="EMBL" id="CAH2283985.1"/>
    </source>
</evidence>
<gene>
    <name evidence="1" type="ORF">PECUL_23A024540</name>
</gene>
<dbReference type="Proteomes" id="UP001295444">
    <property type="component" value="Chromosome 04"/>
</dbReference>
<evidence type="ECO:0000313" key="2">
    <source>
        <dbReference type="Proteomes" id="UP001295444"/>
    </source>
</evidence>
<dbReference type="EMBL" id="OW240915">
    <property type="protein sequence ID" value="CAH2283985.1"/>
    <property type="molecule type" value="Genomic_DNA"/>
</dbReference>
<organism evidence="1 2">
    <name type="scientific">Pelobates cultripes</name>
    <name type="common">Western spadefoot toad</name>
    <dbReference type="NCBI Taxonomy" id="61616"/>
    <lineage>
        <taxon>Eukaryota</taxon>
        <taxon>Metazoa</taxon>
        <taxon>Chordata</taxon>
        <taxon>Craniata</taxon>
        <taxon>Vertebrata</taxon>
        <taxon>Euteleostomi</taxon>
        <taxon>Amphibia</taxon>
        <taxon>Batrachia</taxon>
        <taxon>Anura</taxon>
        <taxon>Pelobatoidea</taxon>
        <taxon>Pelobatidae</taxon>
        <taxon>Pelobates</taxon>
    </lineage>
</organism>
<proteinExistence type="predicted"/>
<name>A0AAD1RYG5_PELCU</name>
<reference evidence="1" key="1">
    <citation type="submission" date="2022-03" db="EMBL/GenBank/DDBJ databases">
        <authorList>
            <person name="Alioto T."/>
            <person name="Alioto T."/>
            <person name="Gomez Garrido J."/>
        </authorList>
    </citation>
    <scope>NUCLEOTIDE SEQUENCE</scope>
</reference>
<accession>A0AAD1RYG5</accession>
<protein>
    <submittedName>
        <fullName evidence="1">Uncharacterized protein</fullName>
    </submittedName>
</protein>
<keyword evidence="2" id="KW-1185">Reference proteome</keyword>
<sequence length="131" mass="15254">MSNTDLISPTLPLETIKFHITNFNYRLWHRHGIRTMSQLMQGSKLKQFTELRQEFTLPTTAAYSFMQLQSWFAQQPKHKPSKAPNPMWKHVEQICKATKPANKLISTIYISEHTKPPKTPPSFISAWEKDA</sequence>